<dbReference type="Gene3D" id="3.90.176.10">
    <property type="entry name" value="Toxin ADP-ribosyltransferase, Chain A, domain 1"/>
    <property type="match status" value="1"/>
</dbReference>
<reference evidence="2 3" key="1">
    <citation type="submission" date="2019-07" db="EMBL/GenBank/DDBJ databases">
        <title>Whole genome shotgun sequence of Cellulomonas composti NBRC 100758.</title>
        <authorList>
            <person name="Hosoyama A."/>
            <person name="Uohara A."/>
            <person name="Ohji S."/>
            <person name="Ichikawa N."/>
        </authorList>
    </citation>
    <scope>NUCLEOTIDE SEQUENCE [LARGE SCALE GENOMIC DNA]</scope>
    <source>
        <strain evidence="2 3">NBRC 100758</strain>
    </source>
</reference>
<gene>
    <name evidence="2" type="ORF">CCO02nite_08070</name>
</gene>
<dbReference type="GO" id="GO:0005576">
    <property type="term" value="C:extracellular region"/>
    <property type="evidence" value="ECO:0007669"/>
    <property type="project" value="InterPro"/>
</dbReference>
<dbReference type="Pfam" id="PF03496">
    <property type="entry name" value="ADPrib_exo_Tox"/>
    <property type="match status" value="1"/>
</dbReference>
<proteinExistence type="predicted"/>
<evidence type="ECO:0000313" key="3">
    <source>
        <dbReference type="Proteomes" id="UP000321720"/>
    </source>
</evidence>
<dbReference type="PROSITE" id="PS51996">
    <property type="entry name" value="TR_MART"/>
    <property type="match status" value="1"/>
</dbReference>
<evidence type="ECO:0000313" key="2">
    <source>
        <dbReference type="EMBL" id="GEL94149.1"/>
    </source>
</evidence>
<accession>A0A511J8W5</accession>
<dbReference type="Proteomes" id="UP000321720">
    <property type="component" value="Unassembled WGS sequence"/>
</dbReference>
<feature type="domain" description="ADP ribosyltransferase" evidence="1">
    <location>
        <begin position="23"/>
        <end position="101"/>
    </location>
</feature>
<dbReference type="SUPFAM" id="SSF56399">
    <property type="entry name" value="ADP-ribosylation"/>
    <property type="match status" value="1"/>
</dbReference>
<name>A0A511J8W5_9CELL</name>
<dbReference type="RefSeq" id="WP_146841746.1">
    <property type="nucleotide sequence ID" value="NZ_BJWG01000002.1"/>
</dbReference>
<dbReference type="InterPro" id="IPR003540">
    <property type="entry name" value="ADP-ribosyltransferase"/>
</dbReference>
<sequence length="129" mass="14223">MRRRWEELLGDPPSIQVPPPHSLPGRVYTQWGYTSTSTGANAAFSSKPVQLKIRAPRGTMASWVEPYTSCHGEREVLLARGQQFYVHAVYQDPNTGQWVVEIEILPADVDPADLVGEAVSPSSNPYSAT</sequence>
<protein>
    <recommendedName>
        <fullName evidence="1">ADP ribosyltransferase domain-containing protein</fullName>
    </recommendedName>
</protein>
<organism evidence="2 3">
    <name type="scientific">Cellulomonas composti</name>
    <dbReference type="NCBI Taxonomy" id="266130"/>
    <lineage>
        <taxon>Bacteria</taxon>
        <taxon>Bacillati</taxon>
        <taxon>Actinomycetota</taxon>
        <taxon>Actinomycetes</taxon>
        <taxon>Micrococcales</taxon>
        <taxon>Cellulomonadaceae</taxon>
        <taxon>Cellulomonas</taxon>
    </lineage>
</organism>
<dbReference type="AlphaFoldDB" id="A0A511J8W5"/>
<evidence type="ECO:0000259" key="1">
    <source>
        <dbReference type="Pfam" id="PF03496"/>
    </source>
</evidence>
<dbReference type="OrthoDB" id="3917849at2"/>
<keyword evidence="3" id="KW-1185">Reference proteome</keyword>
<comment type="caution">
    <text evidence="2">The sequence shown here is derived from an EMBL/GenBank/DDBJ whole genome shotgun (WGS) entry which is preliminary data.</text>
</comment>
<dbReference type="EMBL" id="BJWG01000002">
    <property type="protein sequence ID" value="GEL94149.1"/>
    <property type="molecule type" value="Genomic_DNA"/>
</dbReference>